<accession>A0A5E4WNH1</accession>
<evidence type="ECO:0000313" key="11">
    <source>
        <dbReference type="Proteomes" id="UP000400981"/>
    </source>
</evidence>
<dbReference type="PROSITE" id="PS00211">
    <property type="entry name" value="ABC_TRANSPORTER_1"/>
    <property type="match status" value="2"/>
</dbReference>
<evidence type="ECO:0000256" key="7">
    <source>
        <dbReference type="ARBA" id="ARBA00069073"/>
    </source>
</evidence>
<dbReference type="GO" id="GO:0005524">
    <property type="term" value="F:ATP binding"/>
    <property type="evidence" value="ECO:0007669"/>
    <property type="project" value="UniProtKB-KW"/>
</dbReference>
<evidence type="ECO:0000256" key="5">
    <source>
        <dbReference type="ARBA" id="ARBA00022840"/>
    </source>
</evidence>
<dbReference type="Pfam" id="PF00005">
    <property type="entry name" value="ABC_tran"/>
    <property type="match status" value="2"/>
</dbReference>
<dbReference type="InterPro" id="IPR003593">
    <property type="entry name" value="AAA+_ATPase"/>
</dbReference>
<keyword evidence="1" id="KW-1003">Cell membrane</keyword>
<dbReference type="AlphaFoldDB" id="A0A5E4WNH1"/>
<protein>
    <recommendedName>
        <fullName evidence="7">Probable ATP-binding protein YheS</fullName>
    </recommendedName>
</protein>
<dbReference type="EMBL" id="CABPSH010000009">
    <property type="protein sequence ID" value="VVE26392.1"/>
    <property type="molecule type" value="Genomic_DNA"/>
</dbReference>
<keyword evidence="2" id="KW-0472">Membrane</keyword>
<evidence type="ECO:0000256" key="6">
    <source>
        <dbReference type="ARBA" id="ARBA00061571"/>
    </source>
</evidence>
<dbReference type="InterPro" id="IPR032781">
    <property type="entry name" value="ABC_tran_Xtn"/>
</dbReference>
<evidence type="ECO:0000256" key="2">
    <source>
        <dbReference type="ARBA" id="ARBA00022519"/>
    </source>
</evidence>
<sequence length="724" mass="79644">MAPDCDARGAAFRPNSVARRRRTSHSPARTGKIPVLPSSAREFAGSARSIRIGSATPAYRADPGRSDLLFPTAFFVIRFEHLTLARGTKPLFEDTSVTLNPGERVGLVGANGAGKSTLFALLRGQLHADGGDVFVPSRWRVAHVMQETPAVERSALDYVLDGDTRLREIEANIAAAENAHDGHAQADAHAAFADADGYTAPARGEALLLGLGFTLAQTQLPVARFSGGWRMRLNLAQALMCPSDLLLLDEPTNHLDLDAIVWLEDWLKRYPGTLIVISHDREFLDEVCNVTLHIENQQIKRYGGNYSQFEILRGQQLTLQQSAFEKQQKTIAHLESFITRFKAKATKARQAQSRMKALEKMERIAPAHIASPFTFEFRPADSAPNPMLVLEGVRCGYPLEDGSEKVILPHVTMSVQNEQRIGLLGANGQGKSTLIKTLAGTLATLTGPVKTGKGLQIGYFAQHQVETLRHDDSPLQHLQRLAPDTREQELRDFLGGFNFRGDMATSSIAPFSGGEKARLALALIIWRKPNLLLLDEPTNHLDLETRHALTMALAQFDGTLILVSHDRHLLRATTDQFLLVAGGEVTPFDGDLDDYRDWLLQHAADQRAAARDASSAGGGSAEGIDGGDGVNRKDQKRAEAQERQRLSQLRKPLQRKIEKLEQSMAKLSDEKARLDAILADSSTYEDAKKALLTDSLKQQVDITTKLSDIEAEWLDAQEALEQIV</sequence>
<evidence type="ECO:0000256" key="3">
    <source>
        <dbReference type="ARBA" id="ARBA00022737"/>
    </source>
</evidence>
<dbReference type="Pfam" id="PF12848">
    <property type="entry name" value="ABC_tran_Xtn"/>
    <property type="match status" value="1"/>
</dbReference>
<dbReference type="SMART" id="SM00382">
    <property type="entry name" value="AAA"/>
    <property type="match status" value="2"/>
</dbReference>
<evidence type="ECO:0000256" key="8">
    <source>
        <dbReference type="SAM" id="MobiDB-lite"/>
    </source>
</evidence>
<evidence type="ECO:0000259" key="9">
    <source>
        <dbReference type="PROSITE" id="PS50893"/>
    </source>
</evidence>
<dbReference type="FunFam" id="3.40.50.300:FF:000011">
    <property type="entry name" value="Putative ABC transporter ATP-binding component"/>
    <property type="match status" value="1"/>
</dbReference>
<dbReference type="Proteomes" id="UP000400981">
    <property type="component" value="Unassembled WGS sequence"/>
</dbReference>
<dbReference type="SUPFAM" id="SSF52540">
    <property type="entry name" value="P-loop containing nucleoside triphosphate hydrolases"/>
    <property type="match status" value="2"/>
</dbReference>
<name>A0A5E4WNH1_9BURK</name>
<dbReference type="InterPro" id="IPR050611">
    <property type="entry name" value="ABCF"/>
</dbReference>
<keyword evidence="3" id="KW-0677">Repeat</keyword>
<feature type="domain" description="ABC transporter" evidence="9">
    <location>
        <begin position="77"/>
        <end position="321"/>
    </location>
</feature>
<dbReference type="InterPro" id="IPR003439">
    <property type="entry name" value="ABC_transporter-like_ATP-bd"/>
</dbReference>
<evidence type="ECO:0000256" key="1">
    <source>
        <dbReference type="ARBA" id="ARBA00022475"/>
    </source>
</evidence>
<dbReference type="InterPro" id="IPR027417">
    <property type="entry name" value="P-loop_NTPase"/>
</dbReference>
<dbReference type="FunFam" id="3.40.50.300:FF:002053">
    <property type="entry name" value="ABC transporter ATP-binding protein"/>
    <property type="match status" value="1"/>
</dbReference>
<keyword evidence="5" id="KW-0067">ATP-binding</keyword>
<dbReference type="InterPro" id="IPR017871">
    <property type="entry name" value="ABC_transporter-like_CS"/>
</dbReference>
<feature type="region of interest" description="Disordered" evidence="8">
    <location>
        <begin position="610"/>
        <end position="652"/>
    </location>
</feature>
<feature type="compositionally biased region" description="Gly residues" evidence="8">
    <location>
        <begin position="616"/>
        <end position="629"/>
    </location>
</feature>
<comment type="similarity">
    <text evidence="6">Belongs to the ABC transporter superfamily. ABCF family. YheS subfamily.</text>
</comment>
<keyword evidence="2" id="KW-0997">Cell inner membrane</keyword>
<keyword evidence="4" id="KW-0547">Nucleotide-binding</keyword>
<dbReference type="CDD" id="cd03221">
    <property type="entry name" value="ABCF_EF-3"/>
    <property type="match status" value="2"/>
</dbReference>
<dbReference type="PANTHER" id="PTHR19211">
    <property type="entry name" value="ATP-BINDING TRANSPORT PROTEIN-RELATED"/>
    <property type="match status" value="1"/>
</dbReference>
<dbReference type="Gene3D" id="3.40.50.300">
    <property type="entry name" value="P-loop containing nucleotide triphosphate hydrolases"/>
    <property type="match status" value="2"/>
</dbReference>
<feature type="compositionally biased region" description="Basic and acidic residues" evidence="8">
    <location>
        <begin position="630"/>
        <end position="645"/>
    </location>
</feature>
<proteinExistence type="inferred from homology"/>
<gene>
    <name evidence="10" type="ORF">PEP31012_03431</name>
</gene>
<feature type="region of interest" description="Disordered" evidence="8">
    <location>
        <begin position="1"/>
        <end position="34"/>
    </location>
</feature>
<dbReference type="PANTHER" id="PTHR19211:SF14">
    <property type="entry name" value="ATP-BINDING CASSETTE SUB-FAMILY F MEMBER 1"/>
    <property type="match status" value="1"/>
</dbReference>
<dbReference type="GO" id="GO:0016887">
    <property type="term" value="F:ATP hydrolysis activity"/>
    <property type="evidence" value="ECO:0007669"/>
    <property type="project" value="InterPro"/>
</dbReference>
<evidence type="ECO:0000313" key="10">
    <source>
        <dbReference type="EMBL" id="VVE26392.1"/>
    </source>
</evidence>
<feature type="domain" description="ABC transporter" evidence="9">
    <location>
        <begin position="388"/>
        <end position="607"/>
    </location>
</feature>
<reference evidence="10 11" key="1">
    <citation type="submission" date="2019-08" db="EMBL/GenBank/DDBJ databases">
        <authorList>
            <person name="Peeters C."/>
        </authorList>
    </citation>
    <scope>NUCLEOTIDE SEQUENCE [LARGE SCALE GENOMIC DNA]</scope>
    <source>
        <strain evidence="10 11">LMG 31012</strain>
    </source>
</reference>
<keyword evidence="11" id="KW-1185">Reference proteome</keyword>
<dbReference type="PROSITE" id="PS50893">
    <property type="entry name" value="ABC_TRANSPORTER_2"/>
    <property type="match status" value="2"/>
</dbReference>
<organism evidence="10 11">
    <name type="scientific">Pandoraea eparura</name>
    <dbReference type="NCBI Taxonomy" id="2508291"/>
    <lineage>
        <taxon>Bacteria</taxon>
        <taxon>Pseudomonadati</taxon>
        <taxon>Pseudomonadota</taxon>
        <taxon>Betaproteobacteria</taxon>
        <taxon>Burkholderiales</taxon>
        <taxon>Burkholderiaceae</taxon>
        <taxon>Pandoraea</taxon>
    </lineage>
</organism>
<evidence type="ECO:0000256" key="4">
    <source>
        <dbReference type="ARBA" id="ARBA00022741"/>
    </source>
</evidence>